<dbReference type="InterPro" id="IPR027434">
    <property type="entry name" value="Homing_endonucl"/>
</dbReference>
<dbReference type="RefSeq" id="WP_010008711.1">
    <property type="nucleotide sequence ID" value="NZ_JAMXME010000001.1"/>
</dbReference>
<organism evidence="6 7">
    <name type="scientific">Leuconostoc fallax</name>
    <dbReference type="NCBI Taxonomy" id="1251"/>
    <lineage>
        <taxon>Bacteria</taxon>
        <taxon>Bacillati</taxon>
        <taxon>Bacillota</taxon>
        <taxon>Bacilli</taxon>
        <taxon>Lactobacillales</taxon>
        <taxon>Lactobacillaceae</taxon>
        <taxon>Leuconostoc</taxon>
    </lineage>
</organism>
<dbReference type="SUPFAM" id="SSF55608">
    <property type="entry name" value="Homing endonucleases"/>
    <property type="match status" value="1"/>
</dbReference>
<protein>
    <recommendedName>
        <fullName evidence="4">Probable cell division protein WhiA</fullName>
    </recommendedName>
</protein>
<evidence type="ECO:0000256" key="3">
    <source>
        <dbReference type="ARBA" id="ARBA00023306"/>
    </source>
</evidence>
<dbReference type="PANTHER" id="PTHR37307:SF1">
    <property type="entry name" value="CELL DIVISION PROTEIN WHIA-RELATED"/>
    <property type="match status" value="1"/>
</dbReference>
<dbReference type="NCBIfam" id="TIGR00647">
    <property type="entry name" value="DNA_bind_WhiA"/>
    <property type="match status" value="1"/>
</dbReference>
<evidence type="ECO:0000259" key="5">
    <source>
        <dbReference type="PROSITE" id="PS50819"/>
    </source>
</evidence>
<evidence type="ECO:0000256" key="4">
    <source>
        <dbReference type="HAMAP-Rule" id="MF_01420"/>
    </source>
</evidence>
<dbReference type="InterPro" id="IPR003802">
    <property type="entry name" value="Sporulation_regulator_WhiA"/>
</dbReference>
<dbReference type="Gene3D" id="3.10.28.10">
    <property type="entry name" value="Homing endonucleases"/>
    <property type="match status" value="1"/>
</dbReference>
<dbReference type="GO" id="GO:0043937">
    <property type="term" value="P:regulation of sporulation"/>
    <property type="evidence" value="ECO:0007669"/>
    <property type="project" value="InterPro"/>
</dbReference>
<dbReference type="PROSITE" id="PS50819">
    <property type="entry name" value="INTEIN_ENDONUCLEASE"/>
    <property type="match status" value="1"/>
</dbReference>
<feature type="domain" description="DOD-type homing endonuclease" evidence="5">
    <location>
        <begin position="11"/>
        <end position="167"/>
    </location>
</feature>
<keyword evidence="7" id="KW-1185">Reference proteome</keyword>
<dbReference type="GO" id="GO:0003677">
    <property type="term" value="F:DNA binding"/>
    <property type="evidence" value="ECO:0007669"/>
    <property type="project" value="UniProtKB-UniRule"/>
</dbReference>
<keyword evidence="2 4" id="KW-0238">DNA-binding</keyword>
<name>A0A4V3A2N9_9LACO</name>
<comment type="caution">
    <text evidence="6">The sequence shown here is derived from an EMBL/GenBank/DDBJ whole genome shotgun (WGS) entry which is preliminary data.</text>
</comment>
<comment type="similarity">
    <text evidence="4">Belongs to the WhiA family.</text>
</comment>
<dbReference type="InterPro" id="IPR018478">
    <property type="entry name" value="Sporu_reg_WhiA_N_dom"/>
</dbReference>
<evidence type="ECO:0000313" key="7">
    <source>
        <dbReference type="Proteomes" id="UP000295681"/>
    </source>
</evidence>
<dbReference type="Proteomes" id="UP000295681">
    <property type="component" value="Unassembled WGS sequence"/>
</dbReference>
<dbReference type="InterPro" id="IPR023054">
    <property type="entry name" value="Sporulation_regulator_WhiA_C"/>
</dbReference>
<reference evidence="6 7" key="1">
    <citation type="journal article" date="2019" name="Appl. Microbiol. Biotechnol.">
        <title>Uncovering carbohydrate metabolism through a genotype-phenotype association study of 56 lactic acid bacteria genomes.</title>
        <authorList>
            <person name="Buron-Moles G."/>
            <person name="Chailyan A."/>
            <person name="Dolejs I."/>
            <person name="Forster J."/>
            <person name="Miks M.H."/>
        </authorList>
    </citation>
    <scope>NUCLEOTIDE SEQUENCE [LARGE SCALE GENOMIC DNA]</scope>
    <source>
        <strain evidence="6 7">ATCC 700006</strain>
    </source>
</reference>
<dbReference type="STRING" id="907931.GCA_000165675_00221"/>
<evidence type="ECO:0000256" key="1">
    <source>
        <dbReference type="ARBA" id="ARBA00022618"/>
    </source>
</evidence>
<sequence>MSYAADVKKELTGLIVHDGNAKAELSALIRMNGVSTLGHNQTVTVQTENAAIARRIYTLLKETYHIDVEVLVSDHVHLSQHKSYGVLMKDAVDDVLDDLGIDPFGLNVIIPTRILNQVDKRRSFLRGAFLAAGSVNSPEKSNYHLEIYTTHEELADQIAQLMREFNLPAKIADRGSGFIIYLKRAEKIVDFMSTIGATQSMLHFEDIRIMRDMRNSVNRLVNAETANMQKTAVAANRQVMQIELIRDKIGLTVLPDKLREIAELRLAHPDESLSELGELVQGKPISKSGVNHRMRKLTQLAQALEQGLSIDLTKI</sequence>
<accession>A0A4V3A2N9</accession>
<proteinExistence type="inferred from homology"/>
<dbReference type="EMBL" id="PUFI01000005">
    <property type="protein sequence ID" value="TDG69675.1"/>
    <property type="molecule type" value="Genomic_DNA"/>
</dbReference>
<evidence type="ECO:0000256" key="2">
    <source>
        <dbReference type="ARBA" id="ARBA00023125"/>
    </source>
</evidence>
<dbReference type="PANTHER" id="PTHR37307">
    <property type="entry name" value="CELL DIVISION PROTEIN WHIA-RELATED"/>
    <property type="match status" value="1"/>
</dbReference>
<dbReference type="AlphaFoldDB" id="A0A4V3A2N9"/>
<comment type="function">
    <text evidence="4">Involved in cell division and chromosome segregation.</text>
</comment>
<dbReference type="Pfam" id="PF02650">
    <property type="entry name" value="HTH_WhiA"/>
    <property type="match status" value="1"/>
</dbReference>
<keyword evidence="1 4" id="KW-0132">Cell division</keyword>
<dbReference type="GO" id="GO:0004519">
    <property type="term" value="F:endonuclease activity"/>
    <property type="evidence" value="ECO:0007669"/>
    <property type="project" value="InterPro"/>
</dbReference>
<gene>
    <name evidence="4" type="primary">whiA</name>
    <name evidence="6" type="ORF">C5L23_001137</name>
</gene>
<dbReference type="Pfam" id="PF14527">
    <property type="entry name" value="LAGLIDADG_WhiA"/>
    <property type="match status" value="1"/>
</dbReference>
<keyword evidence="3 4" id="KW-0131">Cell cycle</keyword>
<dbReference type="HAMAP" id="MF_01420">
    <property type="entry name" value="HTH_type_WhiA"/>
    <property type="match status" value="1"/>
</dbReference>
<dbReference type="InterPro" id="IPR004042">
    <property type="entry name" value="Intein_endonuc_central"/>
</dbReference>
<evidence type="ECO:0000313" key="6">
    <source>
        <dbReference type="EMBL" id="TDG69675.1"/>
    </source>
</evidence>
<dbReference type="Pfam" id="PF10298">
    <property type="entry name" value="WhiA_N"/>
    <property type="match status" value="1"/>
</dbReference>
<dbReference type="InterPro" id="IPR039518">
    <property type="entry name" value="WhiA_LAGLIDADG_dom"/>
</dbReference>
<dbReference type="GO" id="GO:0051301">
    <property type="term" value="P:cell division"/>
    <property type="evidence" value="ECO:0007669"/>
    <property type="project" value="UniProtKB-UniRule"/>
</dbReference>